<dbReference type="CDD" id="cd04182">
    <property type="entry name" value="GT_2_like_f"/>
    <property type="match status" value="1"/>
</dbReference>
<dbReference type="KEGG" id="taj:C1A40_16695"/>
<dbReference type="EMBL" id="CP025938">
    <property type="protein sequence ID" value="AUS06981.1"/>
    <property type="molecule type" value="Genomic_DNA"/>
</dbReference>
<sequence length="219" mass="24421">MKNRDVSIKKNKALLQSDSNIAIVVLAAGEASRMGSPKQLLSWGEGSLITHVVQQALCTSSSEVIVVLGAHFEAVHHTISDFPITILHNQNWQAGLSESIACAAQYLLKENKAYQGALFLLADQPLVSSEYINMMIEKFKPHQKCILTSTYTDGKKGVPVLFDACYFKGLIELSAHNGAHHFIKNQELFVQSINMPFENLDIDTKQDYITLYQRYFGSK</sequence>
<dbReference type="InterPro" id="IPR029044">
    <property type="entry name" value="Nucleotide-diphossugar_trans"/>
</dbReference>
<dbReference type="Proteomes" id="UP000236592">
    <property type="component" value="Chromosome"/>
</dbReference>
<dbReference type="SUPFAM" id="SSF53448">
    <property type="entry name" value="Nucleotide-diphospho-sugar transferases"/>
    <property type="match status" value="1"/>
</dbReference>
<dbReference type="Pfam" id="PF12804">
    <property type="entry name" value="NTP_transf_3"/>
    <property type="match status" value="1"/>
</dbReference>
<organism evidence="2 3">
    <name type="scientific">Pseudotamlana carrageenivorans</name>
    <dbReference type="NCBI Taxonomy" id="2069432"/>
    <lineage>
        <taxon>Bacteria</taxon>
        <taxon>Pseudomonadati</taxon>
        <taxon>Bacteroidota</taxon>
        <taxon>Flavobacteriia</taxon>
        <taxon>Flavobacteriales</taxon>
        <taxon>Flavobacteriaceae</taxon>
        <taxon>Pseudotamlana</taxon>
    </lineage>
</organism>
<proteinExistence type="predicted"/>
<name>A0A2I7SM52_9FLAO</name>
<feature type="domain" description="MobA-like NTP transferase" evidence="1">
    <location>
        <begin position="24"/>
        <end position="186"/>
    </location>
</feature>
<evidence type="ECO:0000313" key="3">
    <source>
        <dbReference type="Proteomes" id="UP000236592"/>
    </source>
</evidence>
<evidence type="ECO:0000259" key="1">
    <source>
        <dbReference type="Pfam" id="PF12804"/>
    </source>
</evidence>
<reference evidence="3" key="1">
    <citation type="submission" date="2018-01" db="EMBL/GenBank/DDBJ databases">
        <title>Complete genome of Tamlana sp. UJ94.</title>
        <authorList>
            <person name="Jung J."/>
            <person name="Chung D."/>
            <person name="Bae S.S."/>
            <person name="Baek K."/>
        </authorList>
    </citation>
    <scope>NUCLEOTIDE SEQUENCE [LARGE SCALE GENOMIC DNA]</scope>
    <source>
        <strain evidence="3">UJ94</strain>
    </source>
</reference>
<dbReference type="PANTHER" id="PTHR43777">
    <property type="entry name" value="MOLYBDENUM COFACTOR CYTIDYLYLTRANSFERASE"/>
    <property type="match status" value="1"/>
</dbReference>
<dbReference type="PANTHER" id="PTHR43777:SF1">
    <property type="entry name" value="MOLYBDENUM COFACTOR CYTIDYLYLTRANSFERASE"/>
    <property type="match status" value="1"/>
</dbReference>
<keyword evidence="3" id="KW-1185">Reference proteome</keyword>
<accession>A0A2I7SM52</accession>
<dbReference type="Gene3D" id="3.90.550.10">
    <property type="entry name" value="Spore Coat Polysaccharide Biosynthesis Protein SpsA, Chain A"/>
    <property type="match status" value="1"/>
</dbReference>
<gene>
    <name evidence="2" type="ORF">C1A40_16695</name>
</gene>
<dbReference type="InterPro" id="IPR025877">
    <property type="entry name" value="MobA-like_NTP_Trfase"/>
</dbReference>
<dbReference type="AlphaFoldDB" id="A0A2I7SM52"/>
<protein>
    <recommendedName>
        <fullName evidence="1">MobA-like NTP transferase domain-containing protein</fullName>
    </recommendedName>
</protein>
<dbReference type="GO" id="GO:0016779">
    <property type="term" value="F:nucleotidyltransferase activity"/>
    <property type="evidence" value="ECO:0007669"/>
    <property type="project" value="UniProtKB-ARBA"/>
</dbReference>
<evidence type="ECO:0000313" key="2">
    <source>
        <dbReference type="EMBL" id="AUS06981.1"/>
    </source>
</evidence>